<dbReference type="OrthoDB" id="8527830at2"/>
<dbReference type="STRING" id="1122198.SAMN02745729_101127"/>
<gene>
    <name evidence="1" type="ORF">SAMN02745729_101127</name>
</gene>
<protein>
    <recommendedName>
        <fullName evidence="3">Tryptophan synthase subunit beta like protein</fullName>
    </recommendedName>
</protein>
<evidence type="ECO:0008006" key="3">
    <source>
        <dbReference type="Google" id="ProtNLM"/>
    </source>
</evidence>
<organism evidence="1 2">
    <name type="scientific">Marinobacterium iners DSM 11526</name>
    <dbReference type="NCBI Taxonomy" id="1122198"/>
    <lineage>
        <taxon>Bacteria</taxon>
        <taxon>Pseudomonadati</taxon>
        <taxon>Pseudomonadota</taxon>
        <taxon>Gammaproteobacteria</taxon>
        <taxon>Oceanospirillales</taxon>
        <taxon>Oceanospirillaceae</taxon>
        <taxon>Marinobacterium</taxon>
    </lineage>
</organism>
<dbReference type="EMBL" id="FNRJ01000001">
    <property type="protein sequence ID" value="SDZ97787.1"/>
    <property type="molecule type" value="Genomic_DNA"/>
</dbReference>
<keyword evidence="2" id="KW-1185">Reference proteome</keyword>
<accession>A0A1H3XEF9</accession>
<proteinExistence type="predicted"/>
<reference evidence="2" key="1">
    <citation type="submission" date="2016-10" db="EMBL/GenBank/DDBJ databases">
        <authorList>
            <person name="Varghese N."/>
            <person name="Submissions S."/>
        </authorList>
    </citation>
    <scope>NUCLEOTIDE SEQUENCE [LARGE SCALE GENOMIC DNA]</scope>
    <source>
        <strain evidence="2">DSM 11526</strain>
    </source>
</reference>
<dbReference type="Proteomes" id="UP000242469">
    <property type="component" value="Unassembled WGS sequence"/>
</dbReference>
<evidence type="ECO:0000313" key="2">
    <source>
        <dbReference type="Proteomes" id="UP000242469"/>
    </source>
</evidence>
<dbReference type="AlphaFoldDB" id="A0A1H3XEF9"/>
<sequence>MLYALRDEAGNITALTDRQIPDSQAVDAANPEVLRFLSLDSSAFTANEFLEDSDLSTIRILEDLIDTLIDRQVIRFTDLPDAAQRKLLSRKVARSIVHPDEYVAADSDDMDSEMFLKDEDQLF</sequence>
<dbReference type="RefSeq" id="WP_091821461.1">
    <property type="nucleotide sequence ID" value="NZ_FNRJ01000001.1"/>
</dbReference>
<name>A0A1H3XEF9_9GAMM</name>
<evidence type="ECO:0000313" key="1">
    <source>
        <dbReference type="EMBL" id="SDZ97787.1"/>
    </source>
</evidence>